<evidence type="ECO:0000256" key="5">
    <source>
        <dbReference type="ARBA" id="ARBA00024293"/>
    </source>
</evidence>
<dbReference type="PANTHER" id="PTHR11487">
    <property type="entry name" value="THIOESTERASE"/>
    <property type="match status" value="1"/>
</dbReference>
<comment type="catalytic activity">
    <reaction evidence="5">
        <text>a fatty acyl-CoA + H2O = a fatty acid + CoA + H(+)</text>
        <dbReference type="Rhea" id="RHEA:16781"/>
        <dbReference type="ChEBI" id="CHEBI:15377"/>
        <dbReference type="ChEBI" id="CHEBI:15378"/>
        <dbReference type="ChEBI" id="CHEBI:28868"/>
        <dbReference type="ChEBI" id="CHEBI:57287"/>
        <dbReference type="ChEBI" id="CHEBI:77636"/>
    </reaction>
</comment>
<comment type="similarity">
    <text evidence="1">Belongs to the thioesterase family.</text>
</comment>
<evidence type="ECO:0000256" key="4">
    <source>
        <dbReference type="ARBA" id="ARBA00023026"/>
    </source>
</evidence>
<evidence type="ECO:0000313" key="8">
    <source>
        <dbReference type="Proteomes" id="UP000192739"/>
    </source>
</evidence>
<dbReference type="InterPro" id="IPR012223">
    <property type="entry name" value="TEII"/>
</dbReference>
<dbReference type="SMART" id="SM00824">
    <property type="entry name" value="PKS_TE"/>
    <property type="match status" value="1"/>
</dbReference>
<evidence type="ECO:0000259" key="6">
    <source>
        <dbReference type="SMART" id="SM00824"/>
    </source>
</evidence>
<dbReference type="SUPFAM" id="SSF53474">
    <property type="entry name" value="alpha/beta-Hydrolases"/>
    <property type="match status" value="1"/>
</dbReference>
<name>A0A1E3SGB2_MYCIE</name>
<proteinExistence type="inferred from homology"/>
<dbReference type="GO" id="GO:0016787">
    <property type="term" value="F:hydrolase activity"/>
    <property type="evidence" value="ECO:0007669"/>
    <property type="project" value="UniProtKB-KW"/>
</dbReference>
<feature type="domain" description="Thioesterase TesA-like" evidence="6">
    <location>
        <begin position="16"/>
        <end position="235"/>
    </location>
</feature>
<reference evidence="7 8" key="1">
    <citation type="submission" date="2017-02" db="EMBL/GenBank/DDBJ databases">
        <title>The new phylogeny of genus Mycobacterium.</title>
        <authorList>
            <person name="Tortoli E."/>
            <person name="Trovato A."/>
            <person name="Cirillo D.M."/>
        </authorList>
    </citation>
    <scope>NUCLEOTIDE SEQUENCE [LARGE SCALE GENOMIC DNA]</scope>
    <source>
        <strain evidence="7 8">DSM 44049</strain>
    </source>
</reference>
<dbReference type="RefSeq" id="WP_069418883.1">
    <property type="nucleotide sequence ID" value="NZ_CBCRZH010000052.1"/>
</dbReference>
<dbReference type="Proteomes" id="UP000192739">
    <property type="component" value="Unassembled WGS sequence"/>
</dbReference>
<sequence>MTSDGNVTAPTLYIFPHAGGTAKDYVQFSREFSGDVKRVAVQYPGQSERSGLPPLESIPGLADDIFAMMKPTARRDVPVAFFGHSMGGTVAFEVALRFQAAGHRNLGLFVSACSAPGYVKYKQLKGFTDDEMLDLVARMTGTSPDFFADEEFRVGILPTLRAVRAIAGYTCPPETKLTCPIYAFIGDKDWIAGRDDMEPWRDRTTAEFSLREFPGDHFYLNNHLPELVGEIEDRILPHP</sequence>
<protein>
    <recommendedName>
        <fullName evidence="2">Thioesterase TesA</fullName>
    </recommendedName>
</protein>
<gene>
    <name evidence="7" type="ORF">BST27_17795</name>
</gene>
<evidence type="ECO:0000256" key="1">
    <source>
        <dbReference type="ARBA" id="ARBA00007169"/>
    </source>
</evidence>
<evidence type="ECO:0000256" key="3">
    <source>
        <dbReference type="ARBA" id="ARBA00022801"/>
    </source>
</evidence>
<dbReference type="PANTHER" id="PTHR11487:SF0">
    <property type="entry name" value="S-ACYL FATTY ACID SYNTHASE THIOESTERASE, MEDIUM CHAIN"/>
    <property type="match status" value="1"/>
</dbReference>
<evidence type="ECO:0000256" key="2">
    <source>
        <dbReference type="ARBA" id="ARBA00015007"/>
    </source>
</evidence>
<dbReference type="InterPro" id="IPR029058">
    <property type="entry name" value="AB_hydrolase_fold"/>
</dbReference>
<organism evidence="7 8">
    <name type="scientific">Mycobacterium intermedium</name>
    <dbReference type="NCBI Taxonomy" id="28445"/>
    <lineage>
        <taxon>Bacteria</taxon>
        <taxon>Bacillati</taxon>
        <taxon>Actinomycetota</taxon>
        <taxon>Actinomycetes</taxon>
        <taxon>Mycobacteriales</taxon>
        <taxon>Mycobacteriaceae</taxon>
        <taxon>Mycobacterium</taxon>
        <taxon>Mycobacterium simiae complex</taxon>
    </lineage>
</organism>
<keyword evidence="3" id="KW-0378">Hydrolase</keyword>
<dbReference type="OrthoDB" id="8480037at2"/>
<keyword evidence="4" id="KW-0843">Virulence</keyword>
<keyword evidence="8" id="KW-1185">Reference proteome</keyword>
<evidence type="ECO:0000313" key="7">
    <source>
        <dbReference type="EMBL" id="ORB00972.1"/>
    </source>
</evidence>
<dbReference type="STRING" id="28445.BHQ20_09525"/>
<accession>A0A1E3SGB2</accession>
<dbReference type="AlphaFoldDB" id="A0A1E3SGB2"/>
<dbReference type="GO" id="GO:0008610">
    <property type="term" value="P:lipid biosynthetic process"/>
    <property type="evidence" value="ECO:0007669"/>
    <property type="project" value="TreeGrafter"/>
</dbReference>
<dbReference type="Pfam" id="PF00975">
    <property type="entry name" value="Thioesterase"/>
    <property type="match status" value="1"/>
</dbReference>
<comment type="caution">
    <text evidence="7">The sequence shown here is derived from an EMBL/GenBank/DDBJ whole genome shotgun (WGS) entry which is preliminary data.</text>
</comment>
<dbReference type="Gene3D" id="3.40.50.1820">
    <property type="entry name" value="alpha/beta hydrolase"/>
    <property type="match status" value="1"/>
</dbReference>
<dbReference type="InterPro" id="IPR020802">
    <property type="entry name" value="TesA-like"/>
</dbReference>
<dbReference type="EMBL" id="MVHT01000050">
    <property type="protein sequence ID" value="ORB00972.1"/>
    <property type="molecule type" value="Genomic_DNA"/>
</dbReference>
<dbReference type="InterPro" id="IPR001031">
    <property type="entry name" value="Thioesterase"/>
</dbReference>